<organism evidence="1 2">
    <name type="scientific">Apis cerana cerana</name>
    <name type="common">Oriental honeybee</name>
    <dbReference type="NCBI Taxonomy" id="94128"/>
    <lineage>
        <taxon>Eukaryota</taxon>
        <taxon>Metazoa</taxon>
        <taxon>Ecdysozoa</taxon>
        <taxon>Arthropoda</taxon>
        <taxon>Hexapoda</taxon>
        <taxon>Insecta</taxon>
        <taxon>Pterygota</taxon>
        <taxon>Neoptera</taxon>
        <taxon>Endopterygota</taxon>
        <taxon>Hymenoptera</taxon>
        <taxon>Apocrita</taxon>
        <taxon>Aculeata</taxon>
        <taxon>Apoidea</taxon>
        <taxon>Anthophila</taxon>
        <taxon>Apidae</taxon>
        <taxon>Apis</taxon>
    </lineage>
</organism>
<accession>A0A2A3E9U0</accession>
<evidence type="ECO:0000313" key="2">
    <source>
        <dbReference type="Proteomes" id="UP000242457"/>
    </source>
</evidence>
<sequence>MYPIFQTRDTYIRKNYLRVVPPHVQPIVPEDDPILVDMIDGELDRGHDATADVALGHVMAEREESGDVNVSFPCAAQIYRPLTGTVQHSIDPENEGAEIYPYFASPERILDGSCRTNSNMRQLVSQIAIMPDGIVVKLTLGLEEKKDFQCAFNLKCGKEKDRIDKDRRLETKKEPALTGMKIKFRLVR</sequence>
<gene>
    <name evidence="1" type="ORF">APICC_03797</name>
</gene>
<dbReference type="EMBL" id="KZ288320">
    <property type="protein sequence ID" value="PBC28244.1"/>
    <property type="molecule type" value="Genomic_DNA"/>
</dbReference>
<name>A0A2A3E9U0_APICC</name>
<proteinExistence type="predicted"/>
<dbReference type="AlphaFoldDB" id="A0A2A3E9U0"/>
<dbReference type="Proteomes" id="UP000242457">
    <property type="component" value="Unassembled WGS sequence"/>
</dbReference>
<evidence type="ECO:0000313" key="1">
    <source>
        <dbReference type="EMBL" id="PBC28244.1"/>
    </source>
</evidence>
<keyword evidence="2" id="KW-1185">Reference proteome</keyword>
<protein>
    <submittedName>
        <fullName evidence="1">Uncharacterized protein</fullName>
    </submittedName>
</protein>
<reference evidence="1 2" key="1">
    <citation type="submission" date="2014-07" db="EMBL/GenBank/DDBJ databases">
        <title>Genomic and transcriptomic analysis on Apis cerana provide comprehensive insights into honey bee biology.</title>
        <authorList>
            <person name="Diao Q."/>
            <person name="Sun L."/>
            <person name="Zheng H."/>
            <person name="Zheng H."/>
            <person name="Xu S."/>
            <person name="Wang S."/>
            <person name="Zeng Z."/>
            <person name="Hu F."/>
            <person name="Su S."/>
            <person name="Wu J."/>
        </authorList>
    </citation>
    <scope>NUCLEOTIDE SEQUENCE [LARGE SCALE GENOMIC DNA]</scope>
    <source>
        <tissue evidence="1">Pupae without intestine</tissue>
    </source>
</reference>